<dbReference type="InParanoid" id="A0A1Z5R825"/>
<reference evidence="3" key="2">
    <citation type="journal article" date="2018" name="Plant J.">
        <title>The Sorghum bicolor reference genome: improved assembly, gene annotations, a transcriptome atlas, and signatures of genome organization.</title>
        <authorList>
            <person name="McCormick R.F."/>
            <person name="Truong S.K."/>
            <person name="Sreedasyam A."/>
            <person name="Jenkins J."/>
            <person name="Shu S."/>
            <person name="Sims D."/>
            <person name="Kennedy M."/>
            <person name="Amirebrahimi M."/>
            <person name="Weers B.D."/>
            <person name="McKinley B."/>
            <person name="Mattison A."/>
            <person name="Morishige D.T."/>
            <person name="Grimwood J."/>
            <person name="Schmutz J."/>
            <person name="Mullet J.E."/>
        </authorList>
    </citation>
    <scope>NUCLEOTIDE SEQUENCE [LARGE SCALE GENOMIC DNA]</scope>
    <source>
        <strain evidence="3">cv. BTx623</strain>
    </source>
</reference>
<proteinExistence type="predicted"/>
<evidence type="ECO:0000313" key="2">
    <source>
        <dbReference type="EMBL" id="OQU79913.1"/>
    </source>
</evidence>
<evidence type="ECO:0000256" key="1">
    <source>
        <dbReference type="SAM" id="MobiDB-lite"/>
    </source>
</evidence>
<evidence type="ECO:0000313" key="3">
    <source>
        <dbReference type="Proteomes" id="UP000000768"/>
    </source>
</evidence>
<protein>
    <submittedName>
        <fullName evidence="2">Uncharacterized protein</fullName>
    </submittedName>
</protein>
<dbReference type="EMBL" id="CM000766">
    <property type="protein sequence ID" value="OQU79913.1"/>
    <property type="molecule type" value="Genomic_DNA"/>
</dbReference>
<feature type="region of interest" description="Disordered" evidence="1">
    <location>
        <begin position="36"/>
        <end position="60"/>
    </location>
</feature>
<gene>
    <name evidence="2" type="ORF">SORBI_3007G044350</name>
</gene>
<dbReference type="OMA" id="HASMRWS"/>
<accession>A0A1Z5R825</accession>
<dbReference type="Proteomes" id="UP000000768">
    <property type="component" value="Chromosome 7"/>
</dbReference>
<organism evidence="2 3">
    <name type="scientific">Sorghum bicolor</name>
    <name type="common">Sorghum</name>
    <name type="synonym">Sorghum vulgare</name>
    <dbReference type="NCBI Taxonomy" id="4558"/>
    <lineage>
        <taxon>Eukaryota</taxon>
        <taxon>Viridiplantae</taxon>
        <taxon>Streptophyta</taxon>
        <taxon>Embryophyta</taxon>
        <taxon>Tracheophyta</taxon>
        <taxon>Spermatophyta</taxon>
        <taxon>Magnoliopsida</taxon>
        <taxon>Liliopsida</taxon>
        <taxon>Poales</taxon>
        <taxon>Poaceae</taxon>
        <taxon>PACMAD clade</taxon>
        <taxon>Panicoideae</taxon>
        <taxon>Andropogonodae</taxon>
        <taxon>Andropogoneae</taxon>
        <taxon>Sorghinae</taxon>
        <taxon>Sorghum</taxon>
    </lineage>
</organism>
<dbReference type="Gramene" id="OQU79913">
    <property type="protein sequence ID" value="OQU79913"/>
    <property type="gene ID" value="SORBI_3007G044350"/>
</dbReference>
<name>A0A1Z5R825_SORBI</name>
<sequence length="87" mass="9851">MAMVHASMRWSIGLLDLDPSSDLSPQLFQLQTCMATPSPHHTHRHTQKRDAVPREPCQRRRPTYLDSSTAACENGCNAKGCFDRLDR</sequence>
<dbReference type="AlphaFoldDB" id="A0A1Z5R825"/>
<reference evidence="2 3" key="1">
    <citation type="journal article" date="2009" name="Nature">
        <title>The Sorghum bicolor genome and the diversification of grasses.</title>
        <authorList>
            <person name="Paterson A.H."/>
            <person name="Bowers J.E."/>
            <person name="Bruggmann R."/>
            <person name="Dubchak I."/>
            <person name="Grimwood J."/>
            <person name="Gundlach H."/>
            <person name="Haberer G."/>
            <person name="Hellsten U."/>
            <person name="Mitros T."/>
            <person name="Poliakov A."/>
            <person name="Schmutz J."/>
            <person name="Spannagl M."/>
            <person name="Tang H."/>
            <person name="Wang X."/>
            <person name="Wicker T."/>
            <person name="Bharti A.K."/>
            <person name="Chapman J."/>
            <person name="Feltus F.A."/>
            <person name="Gowik U."/>
            <person name="Grigoriev I.V."/>
            <person name="Lyons E."/>
            <person name="Maher C.A."/>
            <person name="Martis M."/>
            <person name="Narechania A."/>
            <person name="Otillar R.P."/>
            <person name="Penning B.W."/>
            <person name="Salamov A.A."/>
            <person name="Wang Y."/>
            <person name="Zhang L."/>
            <person name="Carpita N.C."/>
            <person name="Freeling M."/>
            <person name="Gingle A.R."/>
            <person name="Hash C.T."/>
            <person name="Keller B."/>
            <person name="Klein P."/>
            <person name="Kresovich S."/>
            <person name="McCann M.C."/>
            <person name="Ming R."/>
            <person name="Peterson D.G."/>
            <person name="Mehboob-ur-Rahman"/>
            <person name="Ware D."/>
            <person name="Westhoff P."/>
            <person name="Mayer K.F."/>
            <person name="Messing J."/>
            <person name="Rokhsar D.S."/>
        </authorList>
    </citation>
    <scope>NUCLEOTIDE SEQUENCE [LARGE SCALE GENOMIC DNA]</scope>
    <source>
        <strain evidence="3">cv. BTx623</strain>
    </source>
</reference>
<keyword evidence="3" id="KW-1185">Reference proteome</keyword>
<feature type="compositionally biased region" description="Basic and acidic residues" evidence="1">
    <location>
        <begin position="48"/>
        <end position="58"/>
    </location>
</feature>